<keyword evidence="1" id="KW-0547">Nucleotide-binding</keyword>
<dbReference type="RefSeq" id="WP_179813191.1">
    <property type="nucleotide sequence ID" value="NZ_JACBZD010000001.1"/>
</dbReference>
<dbReference type="Gene3D" id="3.40.50.300">
    <property type="entry name" value="P-loop containing nucleotide triphosphate hydrolases"/>
    <property type="match status" value="1"/>
</dbReference>
<dbReference type="InterPro" id="IPR003593">
    <property type="entry name" value="AAA+_ATPase"/>
</dbReference>
<dbReference type="SMART" id="SM00382">
    <property type="entry name" value="AAA"/>
    <property type="match status" value="1"/>
</dbReference>
<feature type="domain" description="FtsK" evidence="2">
    <location>
        <begin position="257"/>
        <end position="440"/>
    </location>
</feature>
<reference evidence="3 4" key="1">
    <citation type="submission" date="2020-07" db="EMBL/GenBank/DDBJ databases">
        <title>Sequencing the genomes of 1000 actinobacteria strains.</title>
        <authorList>
            <person name="Klenk H.-P."/>
        </authorList>
    </citation>
    <scope>NUCLEOTIDE SEQUENCE [LARGE SCALE GENOMIC DNA]</scope>
    <source>
        <strain evidence="3 4">DSM 42178</strain>
    </source>
</reference>
<dbReference type="InterPro" id="IPR002543">
    <property type="entry name" value="FtsK_dom"/>
</dbReference>
<dbReference type="EMBL" id="JACBZD010000001">
    <property type="protein sequence ID" value="NYI04273.1"/>
    <property type="molecule type" value="Genomic_DNA"/>
</dbReference>
<dbReference type="AlphaFoldDB" id="A0A852ZPF9"/>
<dbReference type="GO" id="GO:0003677">
    <property type="term" value="F:DNA binding"/>
    <property type="evidence" value="ECO:0007669"/>
    <property type="project" value="InterPro"/>
</dbReference>
<dbReference type="Pfam" id="PF01580">
    <property type="entry name" value="FtsK_SpoIIIE"/>
    <property type="match status" value="1"/>
</dbReference>
<dbReference type="Proteomes" id="UP000567795">
    <property type="component" value="Unassembled WGS sequence"/>
</dbReference>
<dbReference type="SUPFAM" id="SSF52540">
    <property type="entry name" value="P-loop containing nucleoside triphosphate hydrolases"/>
    <property type="match status" value="1"/>
</dbReference>
<keyword evidence="4" id="KW-1185">Reference proteome</keyword>
<name>A0A852ZPF9_9ACTN</name>
<gene>
    <name evidence="3" type="ORF">FHU37_001216</name>
</gene>
<evidence type="ECO:0000256" key="1">
    <source>
        <dbReference type="PROSITE-ProRule" id="PRU00289"/>
    </source>
</evidence>
<dbReference type="InterPro" id="IPR027417">
    <property type="entry name" value="P-loop_NTPase"/>
</dbReference>
<evidence type="ECO:0000313" key="4">
    <source>
        <dbReference type="Proteomes" id="UP000567795"/>
    </source>
</evidence>
<organism evidence="3 4">
    <name type="scientific">Allostreptomyces psammosilenae</name>
    <dbReference type="NCBI Taxonomy" id="1892865"/>
    <lineage>
        <taxon>Bacteria</taxon>
        <taxon>Bacillati</taxon>
        <taxon>Actinomycetota</taxon>
        <taxon>Actinomycetes</taxon>
        <taxon>Kitasatosporales</taxon>
        <taxon>Streptomycetaceae</taxon>
        <taxon>Allostreptomyces</taxon>
    </lineage>
</organism>
<feature type="binding site" evidence="1">
    <location>
        <begin position="277"/>
        <end position="284"/>
    </location>
    <ligand>
        <name>ATP</name>
        <dbReference type="ChEBI" id="CHEBI:30616"/>
    </ligand>
</feature>
<dbReference type="GO" id="GO:0005524">
    <property type="term" value="F:ATP binding"/>
    <property type="evidence" value="ECO:0007669"/>
    <property type="project" value="UniProtKB-UniRule"/>
</dbReference>
<sequence>MTSSTARRGATARARHLARSAGAQAREALQPLLLIWRGARRGATRGLAWLRGTPAERRNSTLFLTALAVGGVTLFVPYGPALTAAALVGGAAWLGRDPDSAPPGPAGDRPAGDVDARLQALYDGLAPYLPPHPNDPHPLYLPGAPYQRALVDVRTDREGRPTALTLRYPGHFTDTEAPARARIEHVVRAKTDPGREYLFQWDPANTLLHVTALEPLRTDITTQPFVTGPGELVLGFTDPAATNRLIPVLVGAETLRAAPLLWRGGGRSGEPHLLAIGHPGSGRTTLLRALANQVPRHGDLVVVDATGAGEYAYLTGRPGVLTVADDPSTALATLDWLAGETARRTGVVTAAKRHGHPPPADARRPLWVLLDGLTELVALTPPDRPDPRELLSGPARHGRGAGVALAITDTPALLGALPTPLADAARARVVLGHVRPEEARAFLGTPLGPAGPAWLPPGRGWARLGNGPVLRLQVPYAPDPFDEDTGAAERAAVLAQLPAPTAAPAAWGGRR</sequence>
<protein>
    <recommendedName>
        <fullName evidence="2">FtsK domain-containing protein</fullName>
    </recommendedName>
</protein>
<evidence type="ECO:0000313" key="3">
    <source>
        <dbReference type="EMBL" id="NYI04273.1"/>
    </source>
</evidence>
<comment type="caution">
    <text evidence="3">The sequence shown here is derived from an EMBL/GenBank/DDBJ whole genome shotgun (WGS) entry which is preliminary data.</text>
</comment>
<keyword evidence="1" id="KW-0067">ATP-binding</keyword>
<dbReference type="PROSITE" id="PS50901">
    <property type="entry name" value="FTSK"/>
    <property type="match status" value="1"/>
</dbReference>
<accession>A0A852ZPF9</accession>
<evidence type="ECO:0000259" key="2">
    <source>
        <dbReference type="PROSITE" id="PS50901"/>
    </source>
</evidence>
<proteinExistence type="predicted"/>